<sequence length="136" mass="15065">MSKLEEMMKQMDKTAEETNRKLEGMQQSFDKLSLEQGSIQTWKPELEGKVTKLQQSVSDLQLKMDLFVHELPKPTAEGEELKVEAPAPAHLGATAKAEASGQNCHRVDNHHRGIGAGVVTTLVPSPVKAYFHALQF</sequence>
<keyword evidence="3" id="KW-1185">Reference proteome</keyword>
<accession>A0ABC8YGJ0</accession>
<protein>
    <submittedName>
        <fullName evidence="2">Uncharacterized protein</fullName>
    </submittedName>
</protein>
<dbReference type="Proteomes" id="UP001497457">
    <property type="component" value="Chromosome 16b"/>
</dbReference>
<feature type="region of interest" description="Disordered" evidence="1">
    <location>
        <begin position="1"/>
        <end position="29"/>
    </location>
</feature>
<dbReference type="AlphaFoldDB" id="A0ABC8YGJ0"/>
<evidence type="ECO:0000256" key="1">
    <source>
        <dbReference type="SAM" id="MobiDB-lite"/>
    </source>
</evidence>
<feature type="compositionally biased region" description="Basic and acidic residues" evidence="1">
    <location>
        <begin position="1"/>
        <end position="23"/>
    </location>
</feature>
<gene>
    <name evidence="2" type="ORF">URODEC1_LOCUS33021</name>
</gene>
<evidence type="ECO:0000313" key="2">
    <source>
        <dbReference type="EMBL" id="CAL4941434.1"/>
    </source>
</evidence>
<dbReference type="EMBL" id="OZ075126">
    <property type="protein sequence ID" value="CAL4941434.1"/>
    <property type="molecule type" value="Genomic_DNA"/>
</dbReference>
<organism evidence="2 3">
    <name type="scientific">Urochloa decumbens</name>
    <dbReference type="NCBI Taxonomy" id="240449"/>
    <lineage>
        <taxon>Eukaryota</taxon>
        <taxon>Viridiplantae</taxon>
        <taxon>Streptophyta</taxon>
        <taxon>Embryophyta</taxon>
        <taxon>Tracheophyta</taxon>
        <taxon>Spermatophyta</taxon>
        <taxon>Magnoliopsida</taxon>
        <taxon>Liliopsida</taxon>
        <taxon>Poales</taxon>
        <taxon>Poaceae</taxon>
        <taxon>PACMAD clade</taxon>
        <taxon>Panicoideae</taxon>
        <taxon>Panicodae</taxon>
        <taxon>Paniceae</taxon>
        <taxon>Melinidinae</taxon>
        <taxon>Urochloa</taxon>
    </lineage>
</organism>
<name>A0ABC8YGJ0_9POAL</name>
<proteinExistence type="predicted"/>
<evidence type="ECO:0000313" key="3">
    <source>
        <dbReference type="Proteomes" id="UP001497457"/>
    </source>
</evidence>
<reference evidence="2" key="1">
    <citation type="submission" date="2024-10" db="EMBL/GenBank/DDBJ databases">
        <authorList>
            <person name="Ryan C."/>
        </authorList>
    </citation>
    <scope>NUCLEOTIDE SEQUENCE [LARGE SCALE GENOMIC DNA]</scope>
</reference>